<feature type="region of interest" description="Disordered" evidence="16">
    <location>
        <begin position="473"/>
        <end position="497"/>
    </location>
</feature>
<evidence type="ECO:0000256" key="9">
    <source>
        <dbReference type="ARBA" id="ARBA00023236"/>
    </source>
</evidence>
<dbReference type="InterPro" id="IPR035901">
    <property type="entry name" value="GIY-YIG_endonuc_sf"/>
</dbReference>
<dbReference type="NCBIfam" id="TIGR00573">
    <property type="entry name" value="dnaq"/>
    <property type="match status" value="1"/>
</dbReference>
<evidence type="ECO:0000256" key="14">
    <source>
        <dbReference type="ARBA" id="ARBA00042732"/>
    </source>
</evidence>
<dbReference type="InterPro" id="IPR036397">
    <property type="entry name" value="RNaseH_sf"/>
</dbReference>
<dbReference type="InterPro" id="IPR047296">
    <property type="entry name" value="GIY-YIG_UvrC_Cho"/>
</dbReference>
<dbReference type="GO" id="GO:0006260">
    <property type="term" value="P:DNA replication"/>
    <property type="evidence" value="ECO:0007669"/>
    <property type="project" value="InterPro"/>
</dbReference>
<dbReference type="PANTHER" id="PTHR30562">
    <property type="entry name" value="UVRC/OXIDOREDUCTASE"/>
    <property type="match status" value="1"/>
</dbReference>
<keyword evidence="18" id="KW-0548">Nucleotidyltransferase</keyword>
<evidence type="ECO:0000256" key="2">
    <source>
        <dbReference type="ARBA" id="ARBA00022722"/>
    </source>
</evidence>
<sequence>MAGKHASPNDNPQLDWLSEPAGITENNTEKLCAGFPEKMVLLDCETTGLKPTVHRMIEVALLVIEQGEIIEQWQTLIDPSAHIPPEIRRITGISPEQLVGAPDFKSIADELLERLEGRVLVAHNARFDYGFLKNEFSRAGIQYNTKPLCSVKVSRRLFPQYKRHGLSEIIKRFNFNIDNRHRALDDTLMIWKLFLEISTRFDNEKVESTCNQLLERPSLPIHLDAAEVEKLPNTPGVYYFYDSNDKLLYVGKSVNIRTRVMSHFTQDHRNNKDLQMSAVIAHIDFETTPSDFGAQLRESHQIKALSPYYNRRLRKVRKLYHYQMEADESGYLCLYIRTIQQAASSSSDMDEQFGLFRSHRQAENQLGKLAEHFFLCQKLCGLETKIRSDRKPCFGYQLKRCLGACCAKETADVYNQRVHIALQSYRHKAWLWPDAILVEERGLQAPQTDNQPAWHLLHEWRYIKQLRSPDELYDHGYQPKNQGEKMPESATSEDNGTAQDQQLDFDLDTYHILVRFLLNPAQQKANGLHIIPLTRIRN</sequence>
<protein>
    <recommendedName>
        <fullName evidence="12">Excinuclease cho</fullName>
        <ecNumber evidence="1">2.7.7.7</ecNumber>
    </recommendedName>
    <alternativeName>
        <fullName evidence="14">Endonuclease cho</fullName>
    </alternativeName>
    <alternativeName>
        <fullName evidence="13">UvrC homolog protein</fullName>
    </alternativeName>
</protein>
<dbReference type="CDD" id="cd10434">
    <property type="entry name" value="GIY-YIG_UvrC_Cho"/>
    <property type="match status" value="1"/>
</dbReference>
<evidence type="ECO:0000256" key="5">
    <source>
        <dbReference type="ARBA" id="ARBA00022801"/>
    </source>
</evidence>
<keyword evidence="2" id="KW-0540">Nuclease</keyword>
<dbReference type="SUPFAM" id="SSF82771">
    <property type="entry name" value="GIY-YIG endonuclease"/>
    <property type="match status" value="1"/>
</dbReference>
<dbReference type="GO" id="GO:0009432">
    <property type="term" value="P:SOS response"/>
    <property type="evidence" value="ECO:0007669"/>
    <property type="project" value="UniProtKB-KW"/>
</dbReference>
<name>A0A6S6UMR9_9GAMM</name>
<dbReference type="InterPro" id="IPR000305">
    <property type="entry name" value="GIY-YIG_endonuc"/>
</dbReference>
<evidence type="ECO:0000256" key="3">
    <source>
        <dbReference type="ARBA" id="ARBA00022763"/>
    </source>
</evidence>
<dbReference type="Gene3D" id="3.30.420.10">
    <property type="entry name" value="Ribonuclease H-like superfamily/Ribonuclease H"/>
    <property type="match status" value="1"/>
</dbReference>
<dbReference type="GO" id="GO:0003677">
    <property type="term" value="F:DNA binding"/>
    <property type="evidence" value="ECO:0007669"/>
    <property type="project" value="InterPro"/>
</dbReference>
<reference evidence="18" key="1">
    <citation type="submission" date="2020-01" db="EMBL/GenBank/DDBJ databases">
        <authorList>
            <person name="Meier V. D."/>
            <person name="Meier V D."/>
        </authorList>
    </citation>
    <scope>NUCLEOTIDE SEQUENCE</scope>
    <source>
        <strain evidence="18">HLG_WM_MAG_09</strain>
    </source>
</reference>
<keyword evidence="18" id="KW-0808">Transferase</keyword>
<evidence type="ECO:0000259" key="17">
    <source>
        <dbReference type="PROSITE" id="PS50164"/>
    </source>
</evidence>
<dbReference type="SUPFAM" id="SSF53098">
    <property type="entry name" value="Ribonuclease H-like"/>
    <property type="match status" value="1"/>
</dbReference>
<comment type="function">
    <text evidence="10">DNA polymerase III is a complex, multichain enzyme responsible for most of the replicative synthesis in bacteria. The epsilon subunit contain the editing function and is a proofreading 3'-5' exonuclease.</text>
</comment>
<dbReference type="CDD" id="cd06127">
    <property type="entry name" value="DEDDh"/>
    <property type="match status" value="1"/>
</dbReference>
<evidence type="ECO:0000256" key="12">
    <source>
        <dbReference type="ARBA" id="ARBA00040756"/>
    </source>
</evidence>
<keyword evidence="4" id="KW-0228">DNA excision</keyword>
<dbReference type="GO" id="GO:0006289">
    <property type="term" value="P:nucleotide-excision repair"/>
    <property type="evidence" value="ECO:0007669"/>
    <property type="project" value="InterPro"/>
</dbReference>
<dbReference type="InterPro" id="IPR012337">
    <property type="entry name" value="RNaseH-like_sf"/>
</dbReference>
<keyword evidence="6" id="KW-0269">Exonuclease</keyword>
<dbReference type="PROSITE" id="PS50164">
    <property type="entry name" value="GIY_YIG"/>
    <property type="match status" value="1"/>
</dbReference>
<evidence type="ECO:0000256" key="6">
    <source>
        <dbReference type="ARBA" id="ARBA00022839"/>
    </source>
</evidence>
<dbReference type="GO" id="GO:0004527">
    <property type="term" value="F:exonuclease activity"/>
    <property type="evidence" value="ECO:0007669"/>
    <property type="project" value="UniProtKB-KW"/>
</dbReference>
<evidence type="ECO:0000256" key="16">
    <source>
        <dbReference type="SAM" id="MobiDB-lite"/>
    </source>
</evidence>
<dbReference type="EMBL" id="CACVAT010000534">
    <property type="protein sequence ID" value="CAA6829573.1"/>
    <property type="molecule type" value="Genomic_DNA"/>
</dbReference>
<proteinExistence type="predicted"/>
<dbReference type="FunFam" id="3.30.420.10:FF:000045">
    <property type="entry name" value="3'-5' exonuclease DinG"/>
    <property type="match status" value="1"/>
</dbReference>
<keyword evidence="3" id="KW-0227">DNA damage</keyword>
<dbReference type="Gene3D" id="3.40.1440.10">
    <property type="entry name" value="GIY-YIG endonuclease"/>
    <property type="match status" value="1"/>
</dbReference>
<dbReference type="GO" id="GO:0009380">
    <property type="term" value="C:excinuclease repair complex"/>
    <property type="evidence" value="ECO:0007669"/>
    <property type="project" value="TreeGrafter"/>
</dbReference>
<dbReference type="InterPro" id="IPR006054">
    <property type="entry name" value="DnaQ"/>
</dbReference>
<evidence type="ECO:0000256" key="15">
    <source>
        <dbReference type="ARBA" id="ARBA00049244"/>
    </source>
</evidence>
<dbReference type="InterPro" id="IPR050066">
    <property type="entry name" value="UvrABC_protein_C"/>
</dbReference>
<accession>A0A6S6UMR9</accession>
<evidence type="ECO:0000256" key="13">
    <source>
        <dbReference type="ARBA" id="ARBA00042138"/>
    </source>
</evidence>
<evidence type="ECO:0000256" key="11">
    <source>
        <dbReference type="ARBA" id="ARBA00026073"/>
    </source>
</evidence>
<dbReference type="GO" id="GO:0003887">
    <property type="term" value="F:DNA-directed DNA polymerase activity"/>
    <property type="evidence" value="ECO:0007669"/>
    <property type="project" value="UniProtKB-EC"/>
</dbReference>
<keyword evidence="9" id="KW-0742">SOS response</keyword>
<keyword evidence="5" id="KW-0378">Hydrolase</keyword>
<gene>
    <name evidence="18" type="ORF">HELGO_WM22869</name>
</gene>
<evidence type="ECO:0000256" key="4">
    <source>
        <dbReference type="ARBA" id="ARBA00022769"/>
    </source>
</evidence>
<evidence type="ECO:0000256" key="1">
    <source>
        <dbReference type="ARBA" id="ARBA00012417"/>
    </source>
</evidence>
<evidence type="ECO:0000256" key="10">
    <source>
        <dbReference type="ARBA" id="ARBA00025483"/>
    </source>
</evidence>
<keyword evidence="7" id="KW-0267">Excision nuclease</keyword>
<comment type="subunit">
    <text evidence="11">DNA polymerase III contains a core (composed of alpha, epsilon and theta chains) that associates with a tau subunit. This core dimerizes to form the POLIII' complex. PolIII' associates with the gamma complex (composed of gamma, delta, delta', psi and chi chains) and with the beta chain to form the complete DNA polymerase III complex.</text>
</comment>
<dbReference type="EC" id="2.7.7.7" evidence="1"/>
<dbReference type="SMART" id="SM00479">
    <property type="entry name" value="EXOIII"/>
    <property type="match status" value="1"/>
</dbReference>
<dbReference type="SMART" id="SM00465">
    <property type="entry name" value="GIYc"/>
    <property type="match status" value="1"/>
</dbReference>
<evidence type="ECO:0000256" key="7">
    <source>
        <dbReference type="ARBA" id="ARBA00022881"/>
    </source>
</evidence>
<keyword evidence="8" id="KW-0234">DNA repair</keyword>
<evidence type="ECO:0000256" key="8">
    <source>
        <dbReference type="ARBA" id="ARBA00023204"/>
    </source>
</evidence>
<organism evidence="18">
    <name type="scientific">uncultured Thiotrichaceae bacterium</name>
    <dbReference type="NCBI Taxonomy" id="298394"/>
    <lineage>
        <taxon>Bacteria</taxon>
        <taxon>Pseudomonadati</taxon>
        <taxon>Pseudomonadota</taxon>
        <taxon>Gammaproteobacteria</taxon>
        <taxon>Thiotrichales</taxon>
        <taxon>Thiotrichaceae</taxon>
        <taxon>environmental samples</taxon>
    </lineage>
</organism>
<dbReference type="Pfam" id="PF00929">
    <property type="entry name" value="RNase_T"/>
    <property type="match status" value="1"/>
</dbReference>
<feature type="domain" description="GIY-YIG" evidence="17">
    <location>
        <begin position="233"/>
        <end position="311"/>
    </location>
</feature>
<dbReference type="Pfam" id="PF01541">
    <property type="entry name" value="GIY-YIG"/>
    <property type="match status" value="1"/>
</dbReference>
<dbReference type="InterPro" id="IPR013520">
    <property type="entry name" value="Ribonucl_H"/>
</dbReference>
<dbReference type="AlphaFoldDB" id="A0A6S6UMR9"/>
<comment type="catalytic activity">
    <reaction evidence="15">
        <text>DNA(n) + a 2'-deoxyribonucleoside 5'-triphosphate = DNA(n+1) + diphosphate</text>
        <dbReference type="Rhea" id="RHEA:22508"/>
        <dbReference type="Rhea" id="RHEA-COMP:17339"/>
        <dbReference type="Rhea" id="RHEA-COMP:17340"/>
        <dbReference type="ChEBI" id="CHEBI:33019"/>
        <dbReference type="ChEBI" id="CHEBI:61560"/>
        <dbReference type="ChEBI" id="CHEBI:173112"/>
        <dbReference type="EC" id="2.7.7.7"/>
    </reaction>
</comment>
<dbReference type="PANTHER" id="PTHR30562:SF10">
    <property type="entry name" value="EXCINUCLEASE CHO"/>
    <property type="match status" value="1"/>
</dbReference>
<evidence type="ECO:0000313" key="18">
    <source>
        <dbReference type="EMBL" id="CAA6829573.1"/>
    </source>
</evidence>